<organism evidence="1 2">
    <name type="scientific">Solibacillus palustris</name>
    <dbReference type="NCBI Taxonomy" id="2908203"/>
    <lineage>
        <taxon>Bacteria</taxon>
        <taxon>Bacillati</taxon>
        <taxon>Bacillota</taxon>
        <taxon>Bacilli</taxon>
        <taxon>Bacillales</taxon>
        <taxon>Caryophanaceae</taxon>
        <taxon>Solibacillus</taxon>
    </lineage>
</organism>
<keyword evidence="2" id="KW-1185">Reference proteome</keyword>
<proteinExistence type="predicted"/>
<protein>
    <submittedName>
        <fullName evidence="1">Uncharacterized protein</fullName>
    </submittedName>
</protein>
<comment type="caution">
    <text evidence="1">The sequence shown here is derived from an EMBL/GenBank/DDBJ whole genome shotgun (WGS) entry which is preliminary data.</text>
</comment>
<name>A0ABS9UEX7_9BACL</name>
<accession>A0ABS9UEX7</accession>
<gene>
    <name evidence="1" type="ORF">LZ480_11460</name>
</gene>
<reference evidence="1 2" key="1">
    <citation type="submission" date="2022-03" db="EMBL/GenBank/DDBJ databases">
        <authorList>
            <person name="Jo J.-H."/>
            <person name="Im W.-T."/>
        </authorList>
    </citation>
    <scope>NUCLEOTIDE SEQUENCE [LARGE SCALE GENOMIC DNA]</scope>
    <source>
        <strain evidence="1 2">MA9</strain>
    </source>
</reference>
<evidence type="ECO:0000313" key="2">
    <source>
        <dbReference type="Proteomes" id="UP001316087"/>
    </source>
</evidence>
<dbReference type="RefSeq" id="WP_241369580.1">
    <property type="nucleotide sequence ID" value="NZ_JAKZFC010000004.1"/>
</dbReference>
<dbReference type="EMBL" id="JAKZFC010000004">
    <property type="protein sequence ID" value="MCH7322510.1"/>
    <property type="molecule type" value="Genomic_DNA"/>
</dbReference>
<dbReference type="Proteomes" id="UP001316087">
    <property type="component" value="Unassembled WGS sequence"/>
</dbReference>
<evidence type="ECO:0000313" key="1">
    <source>
        <dbReference type="EMBL" id="MCH7322510.1"/>
    </source>
</evidence>
<sequence>MVKKDLGKSKSKQQKAMAILKLWEEELKIKNEVNENKVYSKEKNESLKINDSKCLKKTK</sequence>